<dbReference type="Gene3D" id="3.50.50.60">
    <property type="entry name" value="FAD/NAD(P)-binding domain"/>
    <property type="match status" value="2"/>
</dbReference>
<evidence type="ECO:0000259" key="7">
    <source>
        <dbReference type="Pfam" id="PF05199"/>
    </source>
</evidence>
<sequence length="591" mass="63408">MVTTIRFVTEAYAPSRMVYLRWAPTWDTDRGGVWKDGAWTFDIDEAKFPDGLDFKFVLAPGRWMLGDNLRLNVDELPGQHDYGDQQVVFGPQTEIQIERGAVPQLFFARNLDPIHEYDVIVVGSGMGGGVLASQLASAGADVLVVEAGSYLFPTHVGNLPRRLRIGQFDKHIWSLWDDFKVVNYVNTPGSQFAGGQGFNLGGRSVFWGGLIPRQTAWELAAWPAPIRQYLLGGGYDAAEAALNRTVPPAAAYQDAVRAALPGLMPGFTAVDAPMAVQYRGATSLAIATGLFSTADLLLEERLLDDPGHPLPTVNLNLAVQRVLTDGDRATGVQCWDLLGRRPRTFAGRHVVLAAGTIESAKIALQTGLTDPNALIGRGLTDHTIRYRHFTLPPDSPFASVTDSAKVLLQHPHAGPGQHAFDVVVEFGADFNQGRYVDPQNLARERQARGDWMLCELVFMYYAELNPANALIVTADPGDDAIVTVHPTPPPAAVLAESDQLAAGLLAGLGAQPLLGEVGLGLQYAALGGVAHEVGTLRTGDAGAGVVDPDLRFLAYENLYACDNSIFPASPAANPSLTTVALALRLAAHLNG</sequence>
<gene>
    <name evidence="8" type="ORF">Val02_82830</name>
</gene>
<evidence type="ECO:0000256" key="3">
    <source>
        <dbReference type="ARBA" id="ARBA00022630"/>
    </source>
</evidence>
<name>A0A8J3YVS3_9ACTN</name>
<dbReference type="RefSeq" id="WP_203904799.1">
    <property type="nucleotide sequence ID" value="NZ_BOPF01000047.1"/>
</dbReference>
<evidence type="ECO:0000256" key="4">
    <source>
        <dbReference type="ARBA" id="ARBA00022827"/>
    </source>
</evidence>
<evidence type="ECO:0000256" key="1">
    <source>
        <dbReference type="ARBA" id="ARBA00001974"/>
    </source>
</evidence>
<comment type="cofactor">
    <cofactor evidence="1">
        <name>FAD</name>
        <dbReference type="ChEBI" id="CHEBI:57692"/>
    </cofactor>
</comment>
<dbReference type="GO" id="GO:0050660">
    <property type="term" value="F:flavin adenine dinucleotide binding"/>
    <property type="evidence" value="ECO:0007669"/>
    <property type="project" value="InterPro"/>
</dbReference>
<reference evidence="8" key="1">
    <citation type="submission" date="2021-01" db="EMBL/GenBank/DDBJ databases">
        <title>Whole genome shotgun sequence of Virgisporangium aliadipatigenens NBRC 105644.</title>
        <authorList>
            <person name="Komaki H."/>
            <person name="Tamura T."/>
        </authorList>
    </citation>
    <scope>NUCLEOTIDE SEQUENCE</scope>
    <source>
        <strain evidence="8">NBRC 105644</strain>
    </source>
</reference>
<dbReference type="InterPro" id="IPR036188">
    <property type="entry name" value="FAD/NAD-bd_sf"/>
</dbReference>
<dbReference type="Pfam" id="PF05199">
    <property type="entry name" value="GMC_oxred_C"/>
    <property type="match status" value="1"/>
</dbReference>
<keyword evidence="3" id="KW-0285">Flavoprotein</keyword>
<evidence type="ECO:0000259" key="6">
    <source>
        <dbReference type="Pfam" id="PF00732"/>
    </source>
</evidence>
<evidence type="ECO:0000256" key="2">
    <source>
        <dbReference type="ARBA" id="ARBA00010790"/>
    </source>
</evidence>
<evidence type="ECO:0000313" key="9">
    <source>
        <dbReference type="Proteomes" id="UP000619260"/>
    </source>
</evidence>
<evidence type="ECO:0000256" key="5">
    <source>
        <dbReference type="ARBA" id="ARBA00023002"/>
    </source>
</evidence>
<dbReference type="SUPFAM" id="SSF51905">
    <property type="entry name" value="FAD/NAD(P)-binding domain"/>
    <property type="match status" value="1"/>
</dbReference>
<dbReference type="PANTHER" id="PTHR42784">
    <property type="entry name" value="PYRANOSE 2-OXIDASE"/>
    <property type="match status" value="1"/>
</dbReference>
<organism evidence="8 9">
    <name type="scientific">Virgisporangium aliadipatigenens</name>
    <dbReference type="NCBI Taxonomy" id="741659"/>
    <lineage>
        <taxon>Bacteria</taxon>
        <taxon>Bacillati</taxon>
        <taxon>Actinomycetota</taxon>
        <taxon>Actinomycetes</taxon>
        <taxon>Micromonosporales</taxon>
        <taxon>Micromonosporaceae</taxon>
        <taxon>Virgisporangium</taxon>
    </lineage>
</organism>
<proteinExistence type="inferred from homology"/>
<evidence type="ECO:0008006" key="10">
    <source>
        <dbReference type="Google" id="ProtNLM"/>
    </source>
</evidence>
<keyword evidence="4" id="KW-0274">FAD</keyword>
<dbReference type="InterPro" id="IPR000172">
    <property type="entry name" value="GMC_OxRdtase_N"/>
</dbReference>
<feature type="domain" description="Glucose-methanol-choline oxidoreductase C-terminal" evidence="7">
    <location>
        <begin position="527"/>
        <end position="582"/>
    </location>
</feature>
<dbReference type="Pfam" id="PF13450">
    <property type="entry name" value="NAD_binding_8"/>
    <property type="match status" value="1"/>
</dbReference>
<dbReference type="InterPro" id="IPR051473">
    <property type="entry name" value="P2Ox-like"/>
</dbReference>
<dbReference type="GO" id="GO:0016614">
    <property type="term" value="F:oxidoreductase activity, acting on CH-OH group of donors"/>
    <property type="evidence" value="ECO:0007669"/>
    <property type="project" value="InterPro"/>
</dbReference>
<dbReference type="EMBL" id="BOPF01000047">
    <property type="protein sequence ID" value="GIJ51397.1"/>
    <property type="molecule type" value="Genomic_DNA"/>
</dbReference>
<dbReference type="InterPro" id="IPR007867">
    <property type="entry name" value="GMC_OxRtase_C"/>
</dbReference>
<protein>
    <recommendedName>
        <fullName evidence="10">GMC family oxidoreductase</fullName>
    </recommendedName>
</protein>
<dbReference type="PANTHER" id="PTHR42784:SF1">
    <property type="entry name" value="PYRANOSE 2-OXIDASE"/>
    <property type="match status" value="1"/>
</dbReference>
<dbReference type="AlphaFoldDB" id="A0A8J3YVS3"/>
<keyword evidence="9" id="KW-1185">Reference proteome</keyword>
<accession>A0A8J3YVS3</accession>
<comment type="caution">
    <text evidence="8">The sequence shown here is derived from an EMBL/GenBank/DDBJ whole genome shotgun (WGS) entry which is preliminary data.</text>
</comment>
<dbReference type="Proteomes" id="UP000619260">
    <property type="component" value="Unassembled WGS sequence"/>
</dbReference>
<evidence type="ECO:0000313" key="8">
    <source>
        <dbReference type="EMBL" id="GIJ51397.1"/>
    </source>
</evidence>
<dbReference type="Pfam" id="PF00732">
    <property type="entry name" value="GMC_oxred_N"/>
    <property type="match status" value="1"/>
</dbReference>
<keyword evidence="5" id="KW-0560">Oxidoreductase</keyword>
<feature type="domain" description="Glucose-methanol-choline oxidoreductase N-terminal" evidence="6">
    <location>
        <begin position="316"/>
        <end position="383"/>
    </location>
</feature>
<comment type="similarity">
    <text evidence="2">Belongs to the GMC oxidoreductase family.</text>
</comment>